<reference evidence="1" key="1">
    <citation type="submission" date="2024-02" db="EMBL/GenBank/DDBJ databases">
        <authorList>
            <consortium name="Clinical and Environmental Microbiology Branch: Whole genome sequencing antimicrobial resistance pathogens in the healthcare setting"/>
        </authorList>
    </citation>
    <scope>NUCLEOTIDE SEQUENCE</scope>
    <source>
        <strain evidence="1">2023BB-00086</strain>
    </source>
</reference>
<dbReference type="RefSeq" id="WP_158414520.1">
    <property type="nucleotide sequence ID" value="NZ_CABGIA010000010.1"/>
</dbReference>
<gene>
    <name evidence="1" type="ORF">RYF40_004786</name>
</gene>
<dbReference type="AlphaFoldDB" id="A0AAI9E0J4"/>
<name>A0AAI9E0J4_KLEOX</name>
<accession>A0AAI9E0J4</accession>
<proteinExistence type="predicted"/>
<organism evidence="1">
    <name type="scientific">Klebsiella oxytoca</name>
    <dbReference type="NCBI Taxonomy" id="571"/>
    <lineage>
        <taxon>Bacteria</taxon>
        <taxon>Pseudomonadati</taxon>
        <taxon>Pseudomonadota</taxon>
        <taxon>Gammaproteobacteria</taxon>
        <taxon>Enterobacterales</taxon>
        <taxon>Enterobacteriaceae</taxon>
        <taxon>Klebsiella/Raoultella group</taxon>
        <taxon>Klebsiella</taxon>
    </lineage>
</organism>
<sequence length="58" mass="6296">MPQRQLNSCCTRAAEGVRQTRASGQILPGHCQPAQTGPVPACNKVERPAMTFEKEVSE</sequence>
<evidence type="ECO:0000313" key="1">
    <source>
        <dbReference type="EMBL" id="EML7084287.1"/>
    </source>
</evidence>
<comment type="caution">
    <text evidence="1">The sequence shown here is derived from an EMBL/GenBank/DDBJ whole genome shotgun (WGS) entry which is preliminary data.</text>
</comment>
<dbReference type="EMBL" id="ABNOCX020000012">
    <property type="protein sequence ID" value="EML7084287.1"/>
    <property type="molecule type" value="Genomic_DNA"/>
</dbReference>
<protein>
    <submittedName>
        <fullName evidence="1">Uncharacterized protein</fullName>
    </submittedName>
</protein>